<keyword evidence="17" id="KW-1185">Reference proteome</keyword>
<reference evidence="16 17" key="1">
    <citation type="journal article" date="2023" name="Limnol Oceanogr Lett">
        <title>Environmental adaptations by the intertidal Antarctic cyanobacterium Halotia branconii CENA392 as revealed using long-read genome sequencing.</title>
        <authorList>
            <person name="Dextro R.B."/>
            <person name="Delbaje E."/>
            <person name="Freitas P.N.N."/>
            <person name="Geraldes V."/>
            <person name="Pinto E."/>
            <person name="Long P.F."/>
            <person name="Fiore M.F."/>
        </authorList>
    </citation>
    <scope>NUCLEOTIDE SEQUENCE [LARGE SCALE GENOMIC DNA]</scope>
    <source>
        <strain evidence="16 17">CENA392</strain>
    </source>
</reference>
<dbReference type="GO" id="GO:0000166">
    <property type="term" value="F:nucleotide binding"/>
    <property type="evidence" value="ECO:0007669"/>
    <property type="project" value="UniProtKB-KW"/>
</dbReference>
<keyword evidence="6" id="KW-0274">FAD</keyword>
<evidence type="ECO:0000256" key="2">
    <source>
        <dbReference type="ARBA" id="ARBA00004170"/>
    </source>
</evidence>
<feature type="domain" description="FAD/NAD(P)-binding" evidence="15">
    <location>
        <begin position="3"/>
        <end position="153"/>
    </location>
</feature>
<comment type="similarity">
    <text evidence="11">Belongs to the SQRD family.</text>
</comment>
<dbReference type="PANTHER" id="PTHR43755">
    <property type="match status" value="1"/>
</dbReference>
<evidence type="ECO:0000256" key="8">
    <source>
        <dbReference type="ARBA" id="ARBA00023136"/>
    </source>
</evidence>
<dbReference type="EMBL" id="CP124543">
    <property type="protein sequence ID" value="WGV25640.1"/>
    <property type="molecule type" value="Genomic_DNA"/>
</dbReference>
<comment type="cofactor">
    <cofactor evidence="1">
        <name>FAD</name>
        <dbReference type="ChEBI" id="CHEBI:57692"/>
    </cofactor>
</comment>
<keyword evidence="7 16" id="KW-0560">Oxidoreductase</keyword>
<evidence type="ECO:0000313" key="16">
    <source>
        <dbReference type="EMBL" id="WGV25640.1"/>
    </source>
</evidence>
<dbReference type="EC" id="1.8.5.4" evidence="12"/>
<evidence type="ECO:0000256" key="1">
    <source>
        <dbReference type="ARBA" id="ARBA00001974"/>
    </source>
</evidence>
<keyword evidence="8" id="KW-0472">Membrane</keyword>
<comment type="function">
    <text evidence="10">Catalyzes the oxidation of hydrogen sulfide, with the help of a quinone. Consecutive reaction cycles lead to the accumulation of a polysulfide product on the active site Cys residues; these products are released when they exceed a critical length, typically as cyclooctasulfur.</text>
</comment>
<dbReference type="GO" id="GO:0048038">
    <property type="term" value="F:quinone binding"/>
    <property type="evidence" value="ECO:0007669"/>
    <property type="project" value="UniProtKB-KW"/>
</dbReference>
<dbReference type="RefSeq" id="WP_281482938.1">
    <property type="nucleotide sequence ID" value="NZ_CP124543.1"/>
</dbReference>
<protein>
    <recommendedName>
        <fullName evidence="13">Sulfide-quinone reductase</fullName>
        <ecNumber evidence="12">1.8.5.4</ecNumber>
    </recommendedName>
    <alternativeName>
        <fullName evidence="14">Sulfide:quinone oxidoreductase</fullName>
    </alternativeName>
</protein>
<organism evidence="16 17">
    <name type="scientific">Halotia branconii CENA392</name>
    <dbReference type="NCBI Taxonomy" id="1539056"/>
    <lineage>
        <taxon>Bacteria</taxon>
        <taxon>Bacillati</taxon>
        <taxon>Cyanobacteriota</taxon>
        <taxon>Cyanophyceae</taxon>
        <taxon>Nostocales</taxon>
        <taxon>Nodulariaceae</taxon>
        <taxon>Halotia</taxon>
    </lineage>
</organism>
<dbReference type="PANTHER" id="PTHR43755:SF1">
    <property type="entry name" value="FAD-DEPENDENT PYRIDINE NUCLEOTIDE-DISULPHIDE OXIDOREDUCTASE"/>
    <property type="match status" value="1"/>
</dbReference>
<keyword evidence="4" id="KW-0874">Quinone</keyword>
<name>A0AAJ6NS81_9CYAN</name>
<dbReference type="Proteomes" id="UP001223520">
    <property type="component" value="Chromosome"/>
</dbReference>
<dbReference type="GO" id="GO:0070224">
    <property type="term" value="F:sulfide:quinone oxidoreductase activity"/>
    <property type="evidence" value="ECO:0007669"/>
    <property type="project" value="UniProtKB-EC"/>
</dbReference>
<dbReference type="Pfam" id="PF07992">
    <property type="entry name" value="Pyr_redox_2"/>
    <property type="match status" value="1"/>
</dbReference>
<evidence type="ECO:0000256" key="13">
    <source>
        <dbReference type="ARBA" id="ARBA00071264"/>
    </source>
</evidence>
<dbReference type="KEGG" id="hbq:QI031_28620"/>
<evidence type="ECO:0000256" key="7">
    <source>
        <dbReference type="ARBA" id="ARBA00023002"/>
    </source>
</evidence>
<evidence type="ECO:0000256" key="14">
    <source>
        <dbReference type="ARBA" id="ARBA00081101"/>
    </source>
</evidence>
<evidence type="ECO:0000256" key="3">
    <source>
        <dbReference type="ARBA" id="ARBA00022630"/>
    </source>
</evidence>
<dbReference type="AlphaFoldDB" id="A0AAJ6NS81"/>
<evidence type="ECO:0000313" key="17">
    <source>
        <dbReference type="Proteomes" id="UP001223520"/>
    </source>
</evidence>
<evidence type="ECO:0000256" key="5">
    <source>
        <dbReference type="ARBA" id="ARBA00022741"/>
    </source>
</evidence>
<dbReference type="InterPro" id="IPR023753">
    <property type="entry name" value="FAD/NAD-binding_dom"/>
</dbReference>
<sequence>MARIVVIGAGLGGLPTTYELRRLLPKEHQITLISNTPKFTFIPSLPWVGLNLKSLKNIQLDVEKLLANRGVKWILGGVSQIQPELQQIVVEDTVIPYDYAVIATGAELALDALPGLEETAGYVQSVCNPPHALKAAEAWRKFLANPGHLVVGAVPRASCFGPAYEFVLLADWVLRRHGLRNQVPITFVTPEPYVGHLGIGGMANSAELVKKLLRQREITVIENAAITRIAPETIFLADDRTLPFQYSMLLPPFRGPCFLREAPYLTDQNGCLPVLATYQHPQFSSIYGVGVITQLKPPEQTPIPIGVPKTGQMTEAMAIAVAHNIAVQLGVISAPLVTPTLEAICLADFGDTGIAFLADQVLPNPRTGERRRAVAKEGRWVSWSKTAFEWFFLTKMRWGVAFPWFEEWGLKAMGLSLVQPINDFEFSHTPQIKKLV</sequence>
<evidence type="ECO:0000256" key="9">
    <source>
        <dbReference type="ARBA" id="ARBA00050821"/>
    </source>
</evidence>
<evidence type="ECO:0000256" key="12">
    <source>
        <dbReference type="ARBA" id="ARBA00066453"/>
    </source>
</evidence>
<evidence type="ECO:0000256" key="6">
    <source>
        <dbReference type="ARBA" id="ARBA00022827"/>
    </source>
</evidence>
<dbReference type="InterPro" id="IPR052541">
    <property type="entry name" value="SQRD"/>
</dbReference>
<gene>
    <name evidence="16" type="ORF">QI031_28620</name>
</gene>
<keyword evidence="3" id="KW-0285">Flavoprotein</keyword>
<keyword evidence="5" id="KW-0547">Nucleotide-binding</keyword>
<evidence type="ECO:0000256" key="10">
    <source>
        <dbReference type="ARBA" id="ARBA00054727"/>
    </source>
</evidence>
<comment type="catalytic activity">
    <reaction evidence="9">
        <text>n a quinone + n hydrogen sulfide + n H(+) = polysulfur(n-2) + n a quinol</text>
        <dbReference type="Rhea" id="RHEA:30239"/>
        <dbReference type="Rhea" id="RHEA-COMP:19475"/>
        <dbReference type="ChEBI" id="CHEBI:15378"/>
        <dbReference type="ChEBI" id="CHEBI:17909"/>
        <dbReference type="ChEBI" id="CHEBI:24646"/>
        <dbReference type="ChEBI" id="CHEBI:29919"/>
        <dbReference type="ChEBI" id="CHEBI:132124"/>
        <dbReference type="EC" id="1.8.5.4"/>
    </reaction>
</comment>
<dbReference type="FunFam" id="3.50.50.100:FF:000017">
    <property type="entry name" value="Sulfide-quinone reductase"/>
    <property type="match status" value="1"/>
</dbReference>
<dbReference type="SUPFAM" id="SSF51905">
    <property type="entry name" value="FAD/NAD(P)-binding domain"/>
    <property type="match status" value="2"/>
</dbReference>
<evidence type="ECO:0000256" key="11">
    <source>
        <dbReference type="ARBA" id="ARBA00060891"/>
    </source>
</evidence>
<dbReference type="GO" id="GO:0016020">
    <property type="term" value="C:membrane"/>
    <property type="evidence" value="ECO:0007669"/>
    <property type="project" value="UniProtKB-SubCell"/>
</dbReference>
<evidence type="ECO:0000256" key="4">
    <source>
        <dbReference type="ARBA" id="ARBA00022719"/>
    </source>
</evidence>
<comment type="subcellular location">
    <subcellularLocation>
        <location evidence="2">Membrane</location>
        <topology evidence="2">Peripheral membrane protein</topology>
    </subcellularLocation>
</comment>
<proteinExistence type="inferred from homology"/>
<accession>A0AAJ6NS81</accession>
<evidence type="ECO:0000259" key="15">
    <source>
        <dbReference type="Pfam" id="PF07992"/>
    </source>
</evidence>
<dbReference type="InterPro" id="IPR036188">
    <property type="entry name" value="FAD/NAD-bd_sf"/>
</dbReference>
<dbReference type="Gene3D" id="3.50.50.100">
    <property type="match status" value="1"/>
</dbReference>